<feature type="non-terminal residue" evidence="1">
    <location>
        <position position="1"/>
    </location>
</feature>
<dbReference type="AlphaFoldDB" id="A0A813KUJ8"/>
<dbReference type="Proteomes" id="UP000626109">
    <property type="component" value="Unassembled WGS sequence"/>
</dbReference>
<reference evidence="1" key="1">
    <citation type="submission" date="2021-02" db="EMBL/GenBank/DDBJ databases">
        <authorList>
            <person name="Dougan E. K."/>
            <person name="Rhodes N."/>
            <person name="Thang M."/>
            <person name="Chan C."/>
        </authorList>
    </citation>
    <scope>NUCLEOTIDE SEQUENCE</scope>
</reference>
<proteinExistence type="predicted"/>
<evidence type="ECO:0000313" key="1">
    <source>
        <dbReference type="EMBL" id="CAE8716153.1"/>
    </source>
</evidence>
<feature type="non-terminal residue" evidence="1">
    <location>
        <position position="137"/>
    </location>
</feature>
<organism evidence="1 2">
    <name type="scientific">Polarella glacialis</name>
    <name type="common">Dinoflagellate</name>
    <dbReference type="NCBI Taxonomy" id="89957"/>
    <lineage>
        <taxon>Eukaryota</taxon>
        <taxon>Sar</taxon>
        <taxon>Alveolata</taxon>
        <taxon>Dinophyceae</taxon>
        <taxon>Suessiales</taxon>
        <taxon>Suessiaceae</taxon>
        <taxon>Polarella</taxon>
    </lineage>
</organism>
<comment type="caution">
    <text evidence="1">The sequence shown here is derived from an EMBL/GenBank/DDBJ whole genome shotgun (WGS) entry which is preliminary data.</text>
</comment>
<accession>A0A813KUJ8</accession>
<name>A0A813KUJ8_POLGL</name>
<sequence length="137" mass="15140">AWNAYLGGRCSRLQSLEAASGEEVLPRNALHTSQAASLLLQVVRSLPDGVLLRRMLEPLTQELMESVYRDWPQLLPSLRDLDESEVAPERLDQLTTYFSLVEGYKARSEHAISFVDATEAKAAAVHAEAQAKTAGFE</sequence>
<protein>
    <submittedName>
        <fullName evidence="1">Uncharacterized protein</fullName>
    </submittedName>
</protein>
<evidence type="ECO:0000313" key="2">
    <source>
        <dbReference type="Proteomes" id="UP000626109"/>
    </source>
</evidence>
<dbReference type="EMBL" id="CAJNNW010032916">
    <property type="protein sequence ID" value="CAE8716153.1"/>
    <property type="molecule type" value="Genomic_DNA"/>
</dbReference>
<gene>
    <name evidence="1" type="ORF">PGLA2088_LOCUS38940</name>
</gene>